<proteinExistence type="predicted"/>
<feature type="signal peptide" evidence="2">
    <location>
        <begin position="1"/>
        <end position="24"/>
    </location>
</feature>
<dbReference type="AlphaFoldDB" id="A0ABD0XGB4"/>
<evidence type="ECO:0000256" key="1">
    <source>
        <dbReference type="SAM" id="MobiDB-lite"/>
    </source>
</evidence>
<evidence type="ECO:0000313" key="4">
    <source>
        <dbReference type="Proteomes" id="UP001557470"/>
    </source>
</evidence>
<keyword evidence="2" id="KW-0732">Signal</keyword>
<sequence>MIVQIIPFVYLHVFLGGSVSAVQAQMTSPFCYHCKDKNCAAVESLIDHYSEDLDLWSRNNMKILPPCYINSSLPAKTCLVCKRNQQVYAVCGSEITKPSFEGKDEAMTNITEINCSNMFDISQKEGESKGQTMSPDINITTSSPGDTESRSKGIKIAFRIGLPILISVIIVA</sequence>
<dbReference type="EMBL" id="JAGEUA010000004">
    <property type="protein sequence ID" value="KAL0985372.1"/>
    <property type="molecule type" value="Genomic_DNA"/>
</dbReference>
<organism evidence="3 4">
    <name type="scientific">Umbra pygmaea</name>
    <name type="common">Eastern mudminnow</name>
    <dbReference type="NCBI Taxonomy" id="75934"/>
    <lineage>
        <taxon>Eukaryota</taxon>
        <taxon>Metazoa</taxon>
        <taxon>Chordata</taxon>
        <taxon>Craniata</taxon>
        <taxon>Vertebrata</taxon>
        <taxon>Euteleostomi</taxon>
        <taxon>Actinopterygii</taxon>
        <taxon>Neopterygii</taxon>
        <taxon>Teleostei</taxon>
        <taxon>Protacanthopterygii</taxon>
        <taxon>Esociformes</taxon>
        <taxon>Umbridae</taxon>
        <taxon>Umbra</taxon>
    </lineage>
</organism>
<accession>A0ABD0XGB4</accession>
<protein>
    <submittedName>
        <fullName evidence="3">Uncharacterized protein</fullName>
    </submittedName>
</protein>
<dbReference type="Proteomes" id="UP001557470">
    <property type="component" value="Unassembled WGS sequence"/>
</dbReference>
<name>A0ABD0XGB4_UMBPY</name>
<reference evidence="3 4" key="1">
    <citation type="submission" date="2024-06" db="EMBL/GenBank/DDBJ databases">
        <authorList>
            <person name="Pan Q."/>
            <person name="Wen M."/>
            <person name="Jouanno E."/>
            <person name="Zahm M."/>
            <person name="Klopp C."/>
            <person name="Cabau C."/>
            <person name="Louis A."/>
            <person name="Berthelot C."/>
            <person name="Parey E."/>
            <person name="Roest Crollius H."/>
            <person name="Montfort J."/>
            <person name="Robinson-Rechavi M."/>
            <person name="Bouchez O."/>
            <person name="Lampietro C."/>
            <person name="Lopez Roques C."/>
            <person name="Donnadieu C."/>
            <person name="Postlethwait J."/>
            <person name="Bobe J."/>
            <person name="Verreycken H."/>
            <person name="Guiguen Y."/>
        </authorList>
    </citation>
    <scope>NUCLEOTIDE SEQUENCE [LARGE SCALE GENOMIC DNA]</scope>
    <source>
        <strain evidence="3">Up_M1</strain>
        <tissue evidence="3">Testis</tissue>
    </source>
</reference>
<feature type="region of interest" description="Disordered" evidence="1">
    <location>
        <begin position="126"/>
        <end position="149"/>
    </location>
</feature>
<feature type="compositionally biased region" description="Polar residues" evidence="1">
    <location>
        <begin position="129"/>
        <end position="146"/>
    </location>
</feature>
<gene>
    <name evidence="3" type="ORF">UPYG_G00156060</name>
</gene>
<evidence type="ECO:0000256" key="2">
    <source>
        <dbReference type="SAM" id="SignalP"/>
    </source>
</evidence>
<feature type="chain" id="PRO_5044755213" evidence="2">
    <location>
        <begin position="25"/>
        <end position="172"/>
    </location>
</feature>
<evidence type="ECO:0000313" key="3">
    <source>
        <dbReference type="EMBL" id="KAL0985372.1"/>
    </source>
</evidence>
<comment type="caution">
    <text evidence="3">The sequence shown here is derived from an EMBL/GenBank/DDBJ whole genome shotgun (WGS) entry which is preliminary data.</text>
</comment>
<keyword evidence="4" id="KW-1185">Reference proteome</keyword>